<evidence type="ECO:0000256" key="1">
    <source>
        <dbReference type="ARBA" id="ARBA00001933"/>
    </source>
</evidence>
<comment type="caution">
    <text evidence="5">The sequence shown here is derived from an EMBL/GenBank/DDBJ whole genome shotgun (WGS) entry which is preliminary data.</text>
</comment>
<dbReference type="Proteomes" id="UP000812440">
    <property type="component" value="Chromosome 3"/>
</dbReference>
<evidence type="ECO:0000256" key="3">
    <source>
        <dbReference type="ARBA" id="ARBA00022898"/>
    </source>
</evidence>
<sequence length="90" mass="10060">SAQGEFKVSERHLTMADLVTAVKENRVQEMFGAGTACVVCPVSKVFYKNENLYIPTMENGPKMAKRFLQELTDIQYGRGDSDWTVLVPSS</sequence>
<dbReference type="GO" id="GO:0005739">
    <property type="term" value="C:mitochondrion"/>
    <property type="evidence" value="ECO:0007669"/>
    <property type="project" value="TreeGrafter"/>
</dbReference>
<evidence type="ECO:0000313" key="5">
    <source>
        <dbReference type="EMBL" id="KAG8438551.1"/>
    </source>
</evidence>
<dbReference type="Gene3D" id="3.20.10.10">
    <property type="entry name" value="D-amino Acid Aminotransferase, subunit A, domain 2"/>
    <property type="match status" value="1"/>
</dbReference>
<feature type="non-terminal residue" evidence="5">
    <location>
        <position position="90"/>
    </location>
</feature>
<evidence type="ECO:0000313" key="6">
    <source>
        <dbReference type="Proteomes" id="UP000812440"/>
    </source>
</evidence>
<dbReference type="InterPro" id="IPR036038">
    <property type="entry name" value="Aminotransferase-like"/>
</dbReference>
<comment type="cofactor">
    <cofactor evidence="1">
        <name>pyridoxal 5'-phosphate</name>
        <dbReference type="ChEBI" id="CHEBI:597326"/>
    </cofactor>
</comment>
<dbReference type="GO" id="GO:0009099">
    <property type="term" value="P:L-valine biosynthetic process"/>
    <property type="evidence" value="ECO:0007669"/>
    <property type="project" value="TreeGrafter"/>
</dbReference>
<dbReference type="GO" id="GO:0009098">
    <property type="term" value="P:L-leucine biosynthetic process"/>
    <property type="evidence" value="ECO:0007669"/>
    <property type="project" value="TreeGrafter"/>
</dbReference>
<dbReference type="SUPFAM" id="SSF56752">
    <property type="entry name" value="D-aminoacid aminotransferase-like PLP-dependent enzymes"/>
    <property type="match status" value="1"/>
</dbReference>
<protein>
    <recommendedName>
        <fullName evidence="7">Branched chain amino acid aminotransferase</fullName>
    </recommendedName>
</protein>
<dbReference type="PANTHER" id="PTHR11825:SF70">
    <property type="entry name" value="BRANCHED-CHAIN-AMINO-ACID AMINOTRANSFERASE, CYTOSOLIC"/>
    <property type="match status" value="1"/>
</dbReference>
<dbReference type="PANTHER" id="PTHR11825">
    <property type="entry name" value="SUBGROUP IIII AMINOTRANSFERASE"/>
    <property type="match status" value="1"/>
</dbReference>
<reference evidence="5" key="1">
    <citation type="thesis" date="2020" institute="ProQuest LLC" country="789 East Eisenhower Parkway, Ann Arbor, MI, USA">
        <title>Comparative Genomics and Chromosome Evolution.</title>
        <authorList>
            <person name="Mudd A.B."/>
        </authorList>
    </citation>
    <scope>NUCLEOTIDE SEQUENCE</scope>
    <source>
        <strain evidence="5">Female2</strain>
        <tissue evidence="5">Blood</tissue>
    </source>
</reference>
<dbReference type="EMBL" id="JAACNH010000006">
    <property type="protein sequence ID" value="KAG8438551.1"/>
    <property type="molecule type" value="Genomic_DNA"/>
</dbReference>
<evidence type="ECO:0000256" key="4">
    <source>
        <dbReference type="ARBA" id="ARBA00023304"/>
    </source>
</evidence>
<keyword evidence="4" id="KW-0100">Branched-chain amino acid biosynthesis</keyword>
<evidence type="ECO:0008006" key="7">
    <source>
        <dbReference type="Google" id="ProtNLM"/>
    </source>
</evidence>
<evidence type="ECO:0000256" key="2">
    <source>
        <dbReference type="ARBA" id="ARBA00009320"/>
    </source>
</evidence>
<name>A0A8T2J7C6_9PIPI</name>
<accession>A0A8T2J7C6</accession>
<keyword evidence="3" id="KW-0663">Pyridoxal phosphate</keyword>
<proteinExistence type="inferred from homology"/>
<dbReference type="OrthoDB" id="1732691at2759"/>
<comment type="similarity">
    <text evidence="2">Belongs to the class-IV pyridoxal-phosphate-dependent aminotransferase family.</text>
</comment>
<organism evidence="5 6">
    <name type="scientific">Hymenochirus boettgeri</name>
    <name type="common">Congo dwarf clawed frog</name>
    <dbReference type="NCBI Taxonomy" id="247094"/>
    <lineage>
        <taxon>Eukaryota</taxon>
        <taxon>Metazoa</taxon>
        <taxon>Chordata</taxon>
        <taxon>Craniata</taxon>
        <taxon>Vertebrata</taxon>
        <taxon>Euteleostomi</taxon>
        <taxon>Amphibia</taxon>
        <taxon>Batrachia</taxon>
        <taxon>Anura</taxon>
        <taxon>Pipoidea</taxon>
        <taxon>Pipidae</taxon>
        <taxon>Pipinae</taxon>
        <taxon>Hymenochirus</taxon>
    </lineage>
</organism>
<dbReference type="AlphaFoldDB" id="A0A8T2J7C6"/>
<dbReference type="InterPro" id="IPR005786">
    <property type="entry name" value="B_amino_transII"/>
</dbReference>
<dbReference type="InterPro" id="IPR043132">
    <property type="entry name" value="BCAT-like_C"/>
</dbReference>
<gene>
    <name evidence="5" type="ORF">GDO86_004932</name>
</gene>
<keyword evidence="4" id="KW-0028">Amino-acid biosynthesis</keyword>
<keyword evidence="6" id="KW-1185">Reference proteome</keyword>
<dbReference type="GO" id="GO:0004084">
    <property type="term" value="F:branched-chain-amino-acid transaminase activity"/>
    <property type="evidence" value="ECO:0007669"/>
    <property type="project" value="InterPro"/>
</dbReference>